<dbReference type="EMBL" id="CM017692">
    <property type="protein sequence ID" value="TYH18653.1"/>
    <property type="molecule type" value="Genomic_DNA"/>
</dbReference>
<sequence length="76" mass="8495">MQTVPNLAIEGVRLCLKGFGTAVRRSGERCTRKRPCRETARGSPTPWHCSGTFQKLLVLSAINIPFGFGLFELRIF</sequence>
<keyword evidence="2" id="KW-1185">Reference proteome</keyword>
<dbReference type="Proteomes" id="UP000323506">
    <property type="component" value="Chromosome A05"/>
</dbReference>
<evidence type="ECO:0000313" key="2">
    <source>
        <dbReference type="Proteomes" id="UP000323506"/>
    </source>
</evidence>
<name>A0A5D2GKY6_GOSDA</name>
<evidence type="ECO:0000313" key="1">
    <source>
        <dbReference type="EMBL" id="TYH18653.1"/>
    </source>
</evidence>
<organism evidence="1 2">
    <name type="scientific">Gossypium darwinii</name>
    <name type="common">Darwin's cotton</name>
    <name type="synonym">Gossypium barbadense var. darwinii</name>
    <dbReference type="NCBI Taxonomy" id="34276"/>
    <lineage>
        <taxon>Eukaryota</taxon>
        <taxon>Viridiplantae</taxon>
        <taxon>Streptophyta</taxon>
        <taxon>Embryophyta</taxon>
        <taxon>Tracheophyta</taxon>
        <taxon>Spermatophyta</taxon>
        <taxon>Magnoliopsida</taxon>
        <taxon>eudicotyledons</taxon>
        <taxon>Gunneridae</taxon>
        <taxon>Pentapetalae</taxon>
        <taxon>rosids</taxon>
        <taxon>malvids</taxon>
        <taxon>Malvales</taxon>
        <taxon>Malvaceae</taxon>
        <taxon>Malvoideae</taxon>
        <taxon>Gossypium</taxon>
    </lineage>
</organism>
<accession>A0A5D2GKY6</accession>
<protein>
    <submittedName>
        <fullName evidence="1">Uncharacterized protein</fullName>
    </submittedName>
</protein>
<dbReference type="AlphaFoldDB" id="A0A5D2GKY6"/>
<reference evidence="1 2" key="1">
    <citation type="submission" date="2019-06" db="EMBL/GenBank/DDBJ databases">
        <title>WGS assembly of Gossypium darwinii.</title>
        <authorList>
            <person name="Chen Z.J."/>
            <person name="Sreedasyam A."/>
            <person name="Ando A."/>
            <person name="Song Q."/>
            <person name="De L."/>
            <person name="Hulse-Kemp A."/>
            <person name="Ding M."/>
            <person name="Ye W."/>
            <person name="Kirkbride R."/>
            <person name="Jenkins J."/>
            <person name="Plott C."/>
            <person name="Lovell J."/>
            <person name="Lin Y.-M."/>
            <person name="Vaughn R."/>
            <person name="Liu B."/>
            <person name="Li W."/>
            <person name="Simpson S."/>
            <person name="Scheffler B."/>
            <person name="Saski C."/>
            <person name="Grover C."/>
            <person name="Hu G."/>
            <person name="Conover J."/>
            <person name="Carlson J."/>
            <person name="Shu S."/>
            <person name="Boston L."/>
            <person name="Williams M."/>
            <person name="Peterson D."/>
            <person name="Mcgee K."/>
            <person name="Jones D."/>
            <person name="Wendel J."/>
            <person name="Stelly D."/>
            <person name="Grimwood J."/>
            <person name="Schmutz J."/>
        </authorList>
    </citation>
    <scope>NUCLEOTIDE SEQUENCE [LARGE SCALE GENOMIC DNA]</scope>
    <source>
        <strain evidence="1">1808015.09</strain>
    </source>
</reference>
<gene>
    <name evidence="1" type="ORF">ES288_A05G290000v1</name>
</gene>
<proteinExistence type="predicted"/>